<keyword evidence="2" id="KW-0472">Membrane</keyword>
<feature type="transmembrane region" description="Helical" evidence="2">
    <location>
        <begin position="573"/>
        <end position="593"/>
    </location>
</feature>
<keyword evidence="2" id="KW-1133">Transmembrane helix</keyword>
<reference evidence="3" key="1">
    <citation type="submission" date="2021-01" db="EMBL/GenBank/DDBJ databases">
        <authorList>
            <person name="Corre E."/>
            <person name="Pelletier E."/>
            <person name="Niang G."/>
            <person name="Scheremetjew M."/>
            <person name="Finn R."/>
            <person name="Kale V."/>
            <person name="Holt S."/>
            <person name="Cochrane G."/>
            <person name="Meng A."/>
            <person name="Brown T."/>
            <person name="Cohen L."/>
        </authorList>
    </citation>
    <scope>NUCLEOTIDE SEQUENCE</scope>
    <source>
        <strain evidence="3">OF101</strain>
    </source>
</reference>
<evidence type="ECO:0000256" key="2">
    <source>
        <dbReference type="SAM" id="Phobius"/>
    </source>
</evidence>
<feature type="transmembrane region" description="Helical" evidence="2">
    <location>
        <begin position="213"/>
        <end position="231"/>
    </location>
</feature>
<dbReference type="SUPFAM" id="SSF46565">
    <property type="entry name" value="Chaperone J-domain"/>
    <property type="match status" value="1"/>
</dbReference>
<organism evidence="3">
    <name type="scientific">Alexandrium catenella</name>
    <name type="common">Red tide dinoflagellate</name>
    <name type="synonym">Gonyaulax catenella</name>
    <dbReference type="NCBI Taxonomy" id="2925"/>
    <lineage>
        <taxon>Eukaryota</taxon>
        <taxon>Sar</taxon>
        <taxon>Alveolata</taxon>
        <taxon>Dinophyceae</taxon>
        <taxon>Gonyaulacales</taxon>
        <taxon>Pyrocystaceae</taxon>
        <taxon>Alexandrium</taxon>
    </lineage>
</organism>
<feature type="transmembrane region" description="Helical" evidence="2">
    <location>
        <begin position="613"/>
        <end position="633"/>
    </location>
</feature>
<feature type="region of interest" description="Disordered" evidence="1">
    <location>
        <begin position="262"/>
        <end position="284"/>
    </location>
</feature>
<keyword evidence="2" id="KW-0812">Transmembrane</keyword>
<proteinExistence type="predicted"/>
<evidence type="ECO:0000313" key="3">
    <source>
        <dbReference type="EMBL" id="CAD9186360.1"/>
    </source>
</evidence>
<accession>A0A7S1S932</accession>
<sequence>MAAADASADAPTPEPAAAQGQGADAEAAADGEKKGLGQYFRWRPLPWWVVFFLGIYVFAKLLVIIDSPCAVLGTQSPVGMSDVKKAFRTLSMCTHPDRLRGCLKRQPTAQEERRGEIIFKRASDAKDEIQKVLKGHRGEKVACYQGEMETAILQVMMELGKIVSMLGITDVASFVWEGAVQFVTFKNGFMNTLFSFLWLAFLFRQLKQFVMYFWRLGVVNFVVSTVTTVIIGPLPTVLHFFALPFLRIIAFAGDAFGLRDRPADAETPAPAGDTAEPGQESNQVPESIMANSSASLPVAKDSVAGPRAALRQRKKKETPEDKERRNKELLTGGGEAGPAAGAVDLTFGAGPMPENLWRVVNWGHRKPVEARKKAAEAVQFDFLLIMTKPIIPLFMLIASGQVWNGLISSLLIGHGLRRWVPQMSCEAHHLLCAFFGVIHTLLGVSSRQVEDYANSQDNKVLHLAWSISFKDILSIMHMCMLGSTVTAAASLGNEPSYAASFGAGIALRIAIAQDSIRGFGIISTVGRSMEVWLRSLGIVLDAAEDVVAYSGGGIGDCGGGPLRMLFGEGQARWAAVALKAWLMLLPALAAMQWLQRTLHAGRNMGKRFKLLRFVQRAVLSALGIGQLILFGRMELNASNGALDNFWIAMLIGCVVESLLSTFDIRRGPVRQILFLILFLMI</sequence>
<feature type="compositionally biased region" description="Basic and acidic residues" evidence="1">
    <location>
        <begin position="317"/>
        <end position="328"/>
    </location>
</feature>
<feature type="region of interest" description="Disordered" evidence="1">
    <location>
        <begin position="302"/>
        <end position="337"/>
    </location>
</feature>
<feature type="transmembrane region" description="Helical" evidence="2">
    <location>
        <begin position="645"/>
        <end position="664"/>
    </location>
</feature>
<dbReference type="EMBL" id="HBGE01105842">
    <property type="protein sequence ID" value="CAD9186360.1"/>
    <property type="molecule type" value="Transcribed_RNA"/>
</dbReference>
<gene>
    <name evidence="3" type="ORF">ACAT0790_LOCUS63134</name>
</gene>
<feature type="transmembrane region" description="Helical" evidence="2">
    <location>
        <begin position="45"/>
        <end position="65"/>
    </location>
</feature>
<dbReference type="AlphaFoldDB" id="A0A7S1S932"/>
<name>A0A7S1S932_ALECA</name>
<protein>
    <submittedName>
        <fullName evidence="3">Uncharacterized protein</fullName>
    </submittedName>
</protein>
<feature type="region of interest" description="Disordered" evidence="1">
    <location>
        <begin position="1"/>
        <end position="28"/>
    </location>
</feature>
<feature type="transmembrane region" description="Helical" evidence="2">
    <location>
        <begin position="189"/>
        <end position="206"/>
    </location>
</feature>
<dbReference type="InterPro" id="IPR036869">
    <property type="entry name" value="J_dom_sf"/>
</dbReference>
<evidence type="ECO:0000256" key="1">
    <source>
        <dbReference type="SAM" id="MobiDB-lite"/>
    </source>
</evidence>